<dbReference type="InParanoid" id="A0A1D6N2L3"/>
<organism evidence="2">
    <name type="scientific">Zea mays</name>
    <name type="common">Maize</name>
    <dbReference type="NCBI Taxonomy" id="4577"/>
    <lineage>
        <taxon>Eukaryota</taxon>
        <taxon>Viridiplantae</taxon>
        <taxon>Streptophyta</taxon>
        <taxon>Embryophyta</taxon>
        <taxon>Tracheophyta</taxon>
        <taxon>Spermatophyta</taxon>
        <taxon>Magnoliopsida</taxon>
        <taxon>Liliopsida</taxon>
        <taxon>Poales</taxon>
        <taxon>Poaceae</taxon>
        <taxon>PACMAD clade</taxon>
        <taxon>Panicoideae</taxon>
        <taxon>Andropogonodae</taxon>
        <taxon>Andropogoneae</taxon>
        <taxon>Tripsacinae</taxon>
        <taxon>Zea</taxon>
    </lineage>
</organism>
<name>A0A1D6N2L3_MAIZE</name>
<feature type="compositionally biased region" description="Polar residues" evidence="1">
    <location>
        <begin position="45"/>
        <end position="58"/>
    </location>
</feature>
<feature type="compositionally biased region" description="Acidic residues" evidence="1">
    <location>
        <begin position="93"/>
        <end position="102"/>
    </location>
</feature>
<dbReference type="EMBL" id="CM007649">
    <property type="protein sequence ID" value="ONM34953.1"/>
    <property type="molecule type" value="Genomic_DNA"/>
</dbReference>
<evidence type="ECO:0000313" key="2">
    <source>
        <dbReference type="EMBL" id="ONM34953.1"/>
    </source>
</evidence>
<sequence length="109" mass="11869">MEPRTEGDASRNLRQGRLLEPPPVPAVRTSPEGVQRHTGQDVIASRSQSAAASETGSSLPCEDGNATAETIGSSTHPDDKDIEWKDQEHDGENEYIDSDLDVMDDHNEL</sequence>
<feature type="compositionally biased region" description="Basic and acidic residues" evidence="1">
    <location>
        <begin position="1"/>
        <end position="11"/>
    </location>
</feature>
<protein>
    <submittedName>
        <fullName evidence="2">Uncharacterized protein</fullName>
    </submittedName>
</protein>
<dbReference type="AlphaFoldDB" id="A0A1D6N2L3"/>
<feature type="region of interest" description="Disordered" evidence="1">
    <location>
        <begin position="1"/>
        <end position="109"/>
    </location>
</feature>
<evidence type="ECO:0000256" key="1">
    <source>
        <dbReference type="SAM" id="MobiDB-lite"/>
    </source>
</evidence>
<dbReference type="IntAct" id="A0A1D6N2L3">
    <property type="interactions" value="2"/>
</dbReference>
<feature type="compositionally biased region" description="Basic and acidic residues" evidence="1">
    <location>
        <begin position="76"/>
        <end position="92"/>
    </location>
</feature>
<dbReference type="EMBL" id="CM007649">
    <property type="protein sequence ID" value="ONM34954.1"/>
    <property type="molecule type" value="Genomic_DNA"/>
</dbReference>
<proteinExistence type="predicted"/>
<gene>
    <name evidence="2" type="ORF">ZEAMMB73_Zm00001d042283</name>
</gene>
<accession>A0A1D6N2L3</accession>
<reference evidence="2" key="1">
    <citation type="submission" date="2015-12" db="EMBL/GenBank/DDBJ databases">
        <title>Update maize B73 reference genome by single molecule sequencing technologies.</title>
        <authorList>
            <consortium name="Maize Genome Sequencing Project"/>
            <person name="Ware D."/>
        </authorList>
    </citation>
    <scope>NUCLEOTIDE SEQUENCE [LARGE SCALE GENOMIC DNA]</scope>
    <source>
        <tissue evidence="2">Seedling</tissue>
    </source>
</reference>